<keyword evidence="3" id="KW-1185">Reference proteome</keyword>
<dbReference type="EMBL" id="CAUYUJ010008258">
    <property type="protein sequence ID" value="CAK0823412.1"/>
    <property type="molecule type" value="Genomic_DNA"/>
</dbReference>
<organism evidence="2 3">
    <name type="scientific">Prorocentrum cordatum</name>
    <dbReference type="NCBI Taxonomy" id="2364126"/>
    <lineage>
        <taxon>Eukaryota</taxon>
        <taxon>Sar</taxon>
        <taxon>Alveolata</taxon>
        <taxon>Dinophyceae</taxon>
        <taxon>Prorocentrales</taxon>
        <taxon>Prorocentraceae</taxon>
        <taxon>Prorocentrum</taxon>
    </lineage>
</organism>
<comment type="caution">
    <text evidence="2">The sequence shown here is derived from an EMBL/GenBank/DDBJ whole genome shotgun (WGS) entry which is preliminary data.</text>
</comment>
<dbReference type="Proteomes" id="UP001189429">
    <property type="component" value="Unassembled WGS sequence"/>
</dbReference>
<evidence type="ECO:0000313" key="3">
    <source>
        <dbReference type="Proteomes" id="UP001189429"/>
    </source>
</evidence>
<evidence type="ECO:0000256" key="1">
    <source>
        <dbReference type="SAM" id="Phobius"/>
    </source>
</evidence>
<reference evidence="2" key="1">
    <citation type="submission" date="2023-10" db="EMBL/GenBank/DDBJ databases">
        <authorList>
            <person name="Chen Y."/>
            <person name="Shah S."/>
            <person name="Dougan E. K."/>
            <person name="Thang M."/>
            <person name="Chan C."/>
        </authorList>
    </citation>
    <scope>NUCLEOTIDE SEQUENCE [LARGE SCALE GENOMIC DNA]</scope>
</reference>
<sequence length="561" mass="62676">MTSSDTNAQSRYSGALFLLVAAYVLCVIAGAAGAYTCVNDQDSMEEFVYWLMEVAAYSPVSLMVAWVLANQRRFNFDLPLHKWTWRYGITSALVAGTAPFFPWLLLCHPGYPEQVVHTVHGNGYFFGKVVSWFLLEHKLRVLGSKRLANLTRVYAICNGVLVLPTTLILFMPETLSLSPSQSDFLMMAMWFVTFVTGGMAFGITFGFLALRAARGLRSSNKAKKNAAKWVALTAVVFMGSFTSFGVSTYSVWAWGPGPGWVAAFFVDTTLDCISVVVFSGLVGPPGLRRLAREAFSAINTYDDDHLQSFYEGYLKYLDDAQIKWVRCGFLRQLAQSGRLLMRCQDVPASEKIVGSVGFPRSRTDRKGRFVCSHPWLSKWHPDPAGVKLRTLVEQLDKLSACDDDAVFMDFISIPQHDFQNPELRLLDSQGSWPMPGTHAAVRTLEEETLFRKSLGSFEVMYSVSSTPVIVLPMSECLDEGSSPYINRGWCYFEFCLSLSFENIINANTLQSVRKLCDDVNAEEGDTVQGFRVAFSSKVFTESGDRDFVKSLFENTLARKVI</sequence>
<evidence type="ECO:0000313" key="2">
    <source>
        <dbReference type="EMBL" id="CAK0823412.1"/>
    </source>
</evidence>
<feature type="transmembrane region" description="Helical" evidence="1">
    <location>
        <begin position="153"/>
        <end position="172"/>
    </location>
</feature>
<feature type="transmembrane region" description="Helical" evidence="1">
    <location>
        <begin position="123"/>
        <end position="141"/>
    </location>
</feature>
<keyword evidence="1" id="KW-1133">Transmembrane helix</keyword>
<keyword evidence="1" id="KW-0472">Membrane</keyword>
<protein>
    <submittedName>
        <fullName evidence="2">Uncharacterized protein</fullName>
    </submittedName>
</protein>
<feature type="transmembrane region" description="Helical" evidence="1">
    <location>
        <begin position="89"/>
        <end position="111"/>
    </location>
</feature>
<name>A0ABN9RVN7_9DINO</name>
<feature type="transmembrane region" description="Helical" evidence="1">
    <location>
        <begin position="229"/>
        <end position="254"/>
    </location>
</feature>
<keyword evidence="1" id="KW-0812">Transmembrane</keyword>
<proteinExistence type="predicted"/>
<feature type="transmembrane region" description="Helical" evidence="1">
    <location>
        <begin position="260"/>
        <end position="282"/>
    </location>
</feature>
<feature type="transmembrane region" description="Helical" evidence="1">
    <location>
        <begin position="12"/>
        <end position="35"/>
    </location>
</feature>
<accession>A0ABN9RVN7</accession>
<feature type="transmembrane region" description="Helical" evidence="1">
    <location>
        <begin position="184"/>
        <end position="208"/>
    </location>
</feature>
<gene>
    <name evidence="2" type="ORF">PCOR1329_LOCUS24122</name>
</gene>
<feature type="transmembrane region" description="Helical" evidence="1">
    <location>
        <begin position="47"/>
        <end position="68"/>
    </location>
</feature>